<reference evidence="2" key="1">
    <citation type="journal article" date="2015" name="PLoS Genet.">
        <title>Genome Sequence and Transcriptome Analyses of Chrysochromulina tobin: Metabolic Tools for Enhanced Algal Fitness in the Prominent Order Prymnesiales (Haptophyceae).</title>
        <authorList>
            <person name="Hovde B.T."/>
            <person name="Deodato C.R."/>
            <person name="Hunsperger H.M."/>
            <person name="Ryken S.A."/>
            <person name="Yost W."/>
            <person name="Jha R.K."/>
            <person name="Patterson J."/>
            <person name="Monnat R.J. Jr."/>
            <person name="Barlow S.B."/>
            <person name="Starkenburg S.R."/>
            <person name="Cattolico R.A."/>
        </authorList>
    </citation>
    <scope>NUCLEOTIDE SEQUENCE</scope>
    <source>
        <strain evidence="2">CCMP291</strain>
    </source>
</reference>
<dbReference type="EMBL" id="JWZX01003214">
    <property type="protein sequence ID" value="KOO23187.1"/>
    <property type="molecule type" value="Genomic_DNA"/>
</dbReference>
<accession>A0A0M0JA09</accession>
<keyword evidence="2" id="KW-1185">Reference proteome</keyword>
<name>A0A0M0JA09_9EUKA</name>
<sequence length="501" mass="54880">MLRAAVSTALRRPASLCRSQPVRRFSKRTDGFDEALPRRDIIAPLFFAGVYAGSWVAADEGRIQSLAEKVDVNTDPTKNPTPTQLFHHLWPYVAGTLGMLFESVACKFSQTKDMEWLCTTALNDDVNAAVALSLLTPPAEFSPAFTRAICDRKGALRRVNEIVQIYKTLPRDQHDDVVVNACVVMAKVAALPELKAEGLAVADFSWMMPPGEKAPLYAQYGLEGLQMLWQSDTRSLLSSGGVLRTYELLEGSPLRPSKLESSVINQLLAHRLFNQFVLRRAELLEQGRALETALMRETRAVGAAQRPKNVWQRAGVQSGESEMEISSRVRSAELEAVRGSLRVLEAYQPSNALTYLEQYTPYISMASAATLGALYGGARGYFRGWYQDVTPSVCRELAAHVGARAALGALILVAAFEYAPWLKAQALKLAGESEVTCYSDSNALKQLVAIDCAYLGVIGLVNFAFPFCLVPWACNVAQILVLPSQAPASARRTNPTSTTKQ</sequence>
<evidence type="ECO:0000313" key="1">
    <source>
        <dbReference type="EMBL" id="KOO23187.1"/>
    </source>
</evidence>
<evidence type="ECO:0000313" key="2">
    <source>
        <dbReference type="Proteomes" id="UP000037460"/>
    </source>
</evidence>
<dbReference type="OrthoDB" id="10541042at2759"/>
<proteinExistence type="predicted"/>
<dbReference type="Proteomes" id="UP000037460">
    <property type="component" value="Unassembled WGS sequence"/>
</dbReference>
<dbReference type="AlphaFoldDB" id="A0A0M0JA09"/>
<protein>
    <submittedName>
        <fullName evidence="1">Uncharacterized protein</fullName>
    </submittedName>
</protein>
<comment type="caution">
    <text evidence="1">The sequence shown here is derived from an EMBL/GenBank/DDBJ whole genome shotgun (WGS) entry which is preliminary data.</text>
</comment>
<organism evidence="1 2">
    <name type="scientific">Chrysochromulina tobinii</name>
    <dbReference type="NCBI Taxonomy" id="1460289"/>
    <lineage>
        <taxon>Eukaryota</taxon>
        <taxon>Haptista</taxon>
        <taxon>Haptophyta</taxon>
        <taxon>Prymnesiophyceae</taxon>
        <taxon>Prymnesiales</taxon>
        <taxon>Chrysochromulinaceae</taxon>
        <taxon>Chrysochromulina</taxon>
    </lineage>
</organism>
<gene>
    <name evidence="1" type="ORF">Ctob_001816</name>
</gene>